<feature type="chain" id="PRO_5038644823" description="CBM6 domain-containing protein" evidence="1">
    <location>
        <begin position="40"/>
        <end position="851"/>
    </location>
</feature>
<organism evidence="3 4">
    <name type="scientific">Actinocatenispora sera</name>
    <dbReference type="NCBI Taxonomy" id="390989"/>
    <lineage>
        <taxon>Bacteria</taxon>
        <taxon>Bacillati</taxon>
        <taxon>Actinomycetota</taxon>
        <taxon>Actinomycetes</taxon>
        <taxon>Micromonosporales</taxon>
        <taxon>Micromonosporaceae</taxon>
        <taxon>Actinocatenispora</taxon>
    </lineage>
</organism>
<sequence length="851" mass="89306">MPFPEIGRRRRRLRLFGAGTAGVLLAAALVAAGTAPAAAAPACSVGTVCQAETAQLSGGAHANTNHSGYTGSGFVDGYGSQAHPVVGADTRWSVTGANAGDYVATVRYANADPGDGSSAARTIGVYADDTRLGTLTLPPTASWDSWATAQATVSLPANSGTVALRCGETDSCMVNLDYLALSAPGAPVPTPPEQCTARGGSYTDAGLIGWEGDTDGVVVCQNGSFFLRDGKNTAEGFGVAAAPSRLTWSNVDGYLPALATAFDTADGAKVTVTDFADKLTIGGHDYVAVYSRVAVHNPTRSTLTVDPAPTDGLLALDHHANTVRPGATVTHDYVVGADRFGADVAWPSAAQLTAAGGYDRHFDHMKSYWDGRLASLAHLDMLPDRTLVDAYRSGYVYTLIAKDGLRLNTGENGYDEEYSHDSIGILATQFSLGDTSQATDLLLRLRDLIGGQPQYVDGVWKYSWPWAVYLAKTGDLDTVRAHFDTEGPAGRSQPSIADTAHQIAADRTGPGGIMKMTNDIDSNGYWTIDDYSALMGLASYRYLAQRLGEQAEVDWADQQYDSLLAATNATLAKTMADNDLDYLPCSMVESNTANRCTVATDANWAAPFLFGRWAWDGYLLGARQEGPALTAIDSTYAYGFGRIGDSLPAHDFGGYPGALYASAYNAGYGAAGLRGDAYRDESIRAYQMMIAHTQSGPYSWWESASAPNPEQPWVGSHPAHGNGSAPHAWGISTANKALLDSLVAQRVDGDLLVGRGVPNSWLGKPIRVSNVPTLNGGRVAVTIGGHGRTVTLTVTGAGTSRVLFQLPAFAGNVAAVSAGHADAAGTVTLLAGTRHVTVTLTHEVQAGTSLR</sequence>
<name>A0A810L1D5_9ACTN</name>
<dbReference type="KEGG" id="aser:Asera_33310"/>
<dbReference type="PROSITE" id="PS51175">
    <property type="entry name" value="CBM6"/>
    <property type="match status" value="1"/>
</dbReference>
<dbReference type="InterPro" id="IPR008979">
    <property type="entry name" value="Galactose-bd-like_sf"/>
</dbReference>
<dbReference type="GO" id="GO:0030246">
    <property type="term" value="F:carbohydrate binding"/>
    <property type="evidence" value="ECO:0007669"/>
    <property type="project" value="InterPro"/>
</dbReference>
<feature type="signal peptide" evidence="1">
    <location>
        <begin position="1"/>
        <end position="39"/>
    </location>
</feature>
<dbReference type="InterPro" id="IPR006311">
    <property type="entry name" value="TAT_signal"/>
</dbReference>
<protein>
    <recommendedName>
        <fullName evidence="2">CBM6 domain-containing protein</fullName>
    </recommendedName>
</protein>
<dbReference type="InterPro" id="IPR005084">
    <property type="entry name" value="CBM6"/>
</dbReference>
<evidence type="ECO:0000259" key="2">
    <source>
        <dbReference type="PROSITE" id="PS51175"/>
    </source>
</evidence>
<accession>A0A810L1D5</accession>
<keyword evidence="1" id="KW-0732">Signal</keyword>
<dbReference type="EMBL" id="AP023354">
    <property type="protein sequence ID" value="BCJ29223.1"/>
    <property type="molecule type" value="Genomic_DNA"/>
</dbReference>
<feature type="domain" description="CBM6" evidence="2">
    <location>
        <begin position="47"/>
        <end position="182"/>
    </location>
</feature>
<dbReference type="AlphaFoldDB" id="A0A810L1D5"/>
<evidence type="ECO:0000256" key="1">
    <source>
        <dbReference type="SAM" id="SignalP"/>
    </source>
</evidence>
<dbReference type="Pfam" id="PF03422">
    <property type="entry name" value="CBM_6"/>
    <property type="match status" value="1"/>
</dbReference>
<dbReference type="OrthoDB" id="176168at2"/>
<proteinExistence type="predicted"/>
<gene>
    <name evidence="3" type="ORF">Asera_33310</name>
</gene>
<dbReference type="Gene3D" id="2.60.120.260">
    <property type="entry name" value="Galactose-binding domain-like"/>
    <property type="match status" value="1"/>
</dbReference>
<reference evidence="3" key="1">
    <citation type="submission" date="2020-08" db="EMBL/GenBank/DDBJ databases">
        <title>Whole genome shotgun sequence of Actinocatenispora sera NBRC 101916.</title>
        <authorList>
            <person name="Komaki H."/>
            <person name="Tamura T."/>
        </authorList>
    </citation>
    <scope>NUCLEOTIDE SEQUENCE</scope>
    <source>
        <strain evidence="3">NBRC 101916</strain>
    </source>
</reference>
<dbReference type="PROSITE" id="PS51318">
    <property type="entry name" value="TAT"/>
    <property type="match status" value="1"/>
</dbReference>
<dbReference type="CDD" id="cd04083">
    <property type="entry name" value="CBM35_Lmo2446-like"/>
    <property type="match status" value="1"/>
</dbReference>
<dbReference type="SUPFAM" id="SSF49785">
    <property type="entry name" value="Galactose-binding domain-like"/>
    <property type="match status" value="1"/>
</dbReference>
<dbReference type="RefSeq" id="WP_051802046.1">
    <property type="nucleotide sequence ID" value="NZ_AP023354.1"/>
</dbReference>
<evidence type="ECO:0000313" key="4">
    <source>
        <dbReference type="Proteomes" id="UP000680750"/>
    </source>
</evidence>
<keyword evidence="4" id="KW-1185">Reference proteome</keyword>
<evidence type="ECO:0000313" key="3">
    <source>
        <dbReference type="EMBL" id="BCJ29223.1"/>
    </source>
</evidence>
<dbReference type="Proteomes" id="UP000680750">
    <property type="component" value="Chromosome"/>
</dbReference>